<reference evidence="1 2" key="1">
    <citation type="submission" date="2017-09" db="EMBL/GenBank/DDBJ databases">
        <title>Sphingomonas panjinensis sp.nov., isolated from oil-contaminated soil.</title>
        <authorList>
            <person name="Wang L."/>
            <person name="Chen L."/>
        </authorList>
    </citation>
    <scope>NUCLEOTIDE SEQUENCE [LARGE SCALE GENOMIC DNA]</scope>
    <source>
        <strain evidence="1 2">FW-11</strain>
    </source>
</reference>
<evidence type="ECO:0000313" key="1">
    <source>
        <dbReference type="EMBL" id="PTQ12936.1"/>
    </source>
</evidence>
<dbReference type="SUPFAM" id="SSF46785">
    <property type="entry name" value="Winged helix' DNA-binding domain"/>
    <property type="match status" value="1"/>
</dbReference>
<protein>
    <recommendedName>
        <fullName evidence="3">LexA repressor DNA-binding domain-containing protein</fullName>
    </recommendedName>
</protein>
<dbReference type="RefSeq" id="WP_107966173.1">
    <property type="nucleotide sequence ID" value="NZ_NWBU01000004.1"/>
</dbReference>
<comment type="caution">
    <text evidence="1">The sequence shown here is derived from an EMBL/GenBank/DDBJ whole genome shotgun (WGS) entry which is preliminary data.</text>
</comment>
<evidence type="ECO:0008006" key="3">
    <source>
        <dbReference type="Google" id="ProtNLM"/>
    </source>
</evidence>
<dbReference type="EMBL" id="NWBU01000004">
    <property type="protein sequence ID" value="PTQ12936.1"/>
    <property type="molecule type" value="Genomic_DNA"/>
</dbReference>
<proteinExistence type="predicted"/>
<dbReference type="InterPro" id="IPR036388">
    <property type="entry name" value="WH-like_DNA-bd_sf"/>
</dbReference>
<organism evidence="1 2">
    <name type="scientific">Sphingomonas oleivorans</name>
    <dbReference type="NCBI Taxonomy" id="1735121"/>
    <lineage>
        <taxon>Bacteria</taxon>
        <taxon>Pseudomonadati</taxon>
        <taxon>Pseudomonadota</taxon>
        <taxon>Alphaproteobacteria</taxon>
        <taxon>Sphingomonadales</taxon>
        <taxon>Sphingomonadaceae</taxon>
        <taxon>Sphingomonas</taxon>
    </lineage>
</organism>
<dbReference type="OrthoDB" id="9802364at2"/>
<dbReference type="Gene3D" id="1.10.10.10">
    <property type="entry name" value="Winged helix-like DNA-binding domain superfamily/Winged helix DNA-binding domain"/>
    <property type="match status" value="1"/>
</dbReference>
<sequence length="99" mass="11309">MKPLNPKQQELLDIYRSGGTDFSLRELASKLHIAHSRVSEHRQTLAALGYIRIHPFAHRSVELVEPLEFRLRDFSNADLAAELRRRGWKGDIHHSGATA</sequence>
<gene>
    <name evidence="1" type="ORF">CLG96_01995</name>
</gene>
<name>A0A2T5G1B0_9SPHN</name>
<accession>A0A2T5G1B0</accession>
<evidence type="ECO:0000313" key="2">
    <source>
        <dbReference type="Proteomes" id="UP000244162"/>
    </source>
</evidence>
<dbReference type="Proteomes" id="UP000244162">
    <property type="component" value="Unassembled WGS sequence"/>
</dbReference>
<dbReference type="AlphaFoldDB" id="A0A2T5G1B0"/>
<dbReference type="InterPro" id="IPR036390">
    <property type="entry name" value="WH_DNA-bd_sf"/>
</dbReference>
<keyword evidence="2" id="KW-1185">Reference proteome</keyword>